<proteinExistence type="predicted"/>
<feature type="non-terminal residue" evidence="1">
    <location>
        <position position="1"/>
    </location>
</feature>
<name>A0A8X6QZS2_NEPPI</name>
<evidence type="ECO:0000313" key="1">
    <source>
        <dbReference type="EMBL" id="GFU45494.1"/>
    </source>
</evidence>
<sequence>TRFSAVGNIVDPKNAKNFSAGYRVGVESKVENRNANLVVGAGVERNFVREGGHMFKSKPGINLGASFRGKF</sequence>
<comment type="caution">
    <text evidence="1">The sequence shown here is derived from an EMBL/GenBank/DDBJ whole genome shotgun (WGS) entry which is preliminary data.</text>
</comment>
<dbReference type="AlphaFoldDB" id="A0A8X6QZS2"/>
<accession>A0A8X6QZS2</accession>
<keyword evidence="2" id="KW-1185">Reference proteome</keyword>
<protein>
    <submittedName>
        <fullName evidence="1">Uncharacterized protein</fullName>
    </submittedName>
</protein>
<reference evidence="1" key="1">
    <citation type="submission" date="2020-08" db="EMBL/GenBank/DDBJ databases">
        <title>Multicomponent nature underlies the extraordinary mechanical properties of spider dragline silk.</title>
        <authorList>
            <person name="Kono N."/>
            <person name="Nakamura H."/>
            <person name="Mori M."/>
            <person name="Yoshida Y."/>
            <person name="Ohtoshi R."/>
            <person name="Malay A.D."/>
            <person name="Moran D.A.P."/>
            <person name="Tomita M."/>
            <person name="Numata K."/>
            <person name="Arakawa K."/>
        </authorList>
    </citation>
    <scope>NUCLEOTIDE SEQUENCE</scope>
</reference>
<dbReference type="EMBL" id="BMAW01085990">
    <property type="protein sequence ID" value="GFU45494.1"/>
    <property type="molecule type" value="Genomic_DNA"/>
</dbReference>
<evidence type="ECO:0000313" key="2">
    <source>
        <dbReference type="Proteomes" id="UP000887013"/>
    </source>
</evidence>
<dbReference type="Proteomes" id="UP000887013">
    <property type="component" value="Unassembled WGS sequence"/>
</dbReference>
<organism evidence="1 2">
    <name type="scientific">Nephila pilipes</name>
    <name type="common">Giant wood spider</name>
    <name type="synonym">Nephila maculata</name>
    <dbReference type="NCBI Taxonomy" id="299642"/>
    <lineage>
        <taxon>Eukaryota</taxon>
        <taxon>Metazoa</taxon>
        <taxon>Ecdysozoa</taxon>
        <taxon>Arthropoda</taxon>
        <taxon>Chelicerata</taxon>
        <taxon>Arachnida</taxon>
        <taxon>Araneae</taxon>
        <taxon>Araneomorphae</taxon>
        <taxon>Entelegynae</taxon>
        <taxon>Araneoidea</taxon>
        <taxon>Nephilidae</taxon>
        <taxon>Nephila</taxon>
    </lineage>
</organism>
<gene>
    <name evidence="1" type="ORF">NPIL_408521</name>
</gene>